<keyword evidence="1" id="KW-0732">Signal</keyword>
<dbReference type="Proteomes" id="UP000777265">
    <property type="component" value="Unassembled WGS sequence"/>
</dbReference>
<evidence type="ECO:0000256" key="1">
    <source>
        <dbReference type="SAM" id="SignalP"/>
    </source>
</evidence>
<proteinExistence type="predicted"/>
<dbReference type="EMBL" id="JAAYEE010000102">
    <property type="protein sequence ID" value="NLW35080.1"/>
    <property type="molecule type" value="Genomic_DNA"/>
</dbReference>
<comment type="caution">
    <text evidence="2">The sequence shown here is derived from an EMBL/GenBank/DDBJ whole genome shotgun (WGS) entry which is preliminary data.</text>
</comment>
<evidence type="ECO:0000313" key="2">
    <source>
        <dbReference type="EMBL" id="NLW35080.1"/>
    </source>
</evidence>
<reference evidence="2" key="1">
    <citation type="journal article" date="2020" name="Biotechnol. Biofuels">
        <title>New insights from the biogas microbiome by comprehensive genome-resolved metagenomics of nearly 1600 species originating from multiple anaerobic digesters.</title>
        <authorList>
            <person name="Campanaro S."/>
            <person name="Treu L."/>
            <person name="Rodriguez-R L.M."/>
            <person name="Kovalovszki A."/>
            <person name="Ziels R.M."/>
            <person name="Maus I."/>
            <person name="Zhu X."/>
            <person name="Kougias P.G."/>
            <person name="Basile A."/>
            <person name="Luo G."/>
            <person name="Schluter A."/>
            <person name="Konstantinidis K.T."/>
            <person name="Angelidaki I."/>
        </authorList>
    </citation>
    <scope>NUCLEOTIDE SEQUENCE</scope>
    <source>
        <strain evidence="2">AS06rmzACSIP_7</strain>
    </source>
</reference>
<gene>
    <name evidence="2" type="ORF">GXY80_06295</name>
</gene>
<evidence type="ECO:0000313" key="3">
    <source>
        <dbReference type="Proteomes" id="UP000777265"/>
    </source>
</evidence>
<feature type="signal peptide" evidence="1">
    <location>
        <begin position="1"/>
        <end position="22"/>
    </location>
</feature>
<dbReference type="AlphaFoldDB" id="A0A971M3A5"/>
<feature type="chain" id="PRO_5037891698" evidence="1">
    <location>
        <begin position="23"/>
        <end position="129"/>
    </location>
</feature>
<reference evidence="2" key="2">
    <citation type="submission" date="2020-01" db="EMBL/GenBank/DDBJ databases">
        <authorList>
            <person name="Campanaro S."/>
        </authorList>
    </citation>
    <scope>NUCLEOTIDE SEQUENCE</scope>
    <source>
        <strain evidence="2">AS06rmzACSIP_7</strain>
    </source>
</reference>
<name>A0A971M3A5_9BACT</name>
<accession>A0A971M3A5</accession>
<organism evidence="2 3">
    <name type="scientific">Syntrophorhabdus aromaticivorans</name>
    <dbReference type="NCBI Taxonomy" id="328301"/>
    <lineage>
        <taxon>Bacteria</taxon>
        <taxon>Pseudomonadati</taxon>
        <taxon>Thermodesulfobacteriota</taxon>
        <taxon>Syntrophorhabdia</taxon>
        <taxon>Syntrophorhabdales</taxon>
        <taxon>Syntrophorhabdaceae</taxon>
        <taxon>Syntrophorhabdus</taxon>
    </lineage>
</organism>
<protein>
    <submittedName>
        <fullName evidence="2">Uncharacterized protein</fullName>
    </submittedName>
</protein>
<sequence>MKTTIAILSALLCLNACTTVHFQSESGSFDRLSSDNSIVLLSNRESSEDFDDDDVEDCIGPAMYNVNQELRFVPAKQFRRNLYPYFAPSTTPHDLEGYKNVLAKPEVRQRIDSLGGTVFNNTDKGRDKY</sequence>